<evidence type="ECO:0000313" key="5">
    <source>
        <dbReference type="EMBL" id="RJF89820.1"/>
    </source>
</evidence>
<reference evidence="5 6" key="1">
    <citation type="submission" date="2018-09" db="EMBL/GenBank/DDBJ databases">
        <authorList>
            <person name="Zhu H."/>
        </authorList>
    </citation>
    <scope>NUCLEOTIDE SEQUENCE [LARGE SCALE GENOMIC DNA]</scope>
    <source>
        <strain evidence="5 6">K1W22B-8</strain>
    </source>
</reference>
<dbReference type="Gene3D" id="3.30.390.50">
    <property type="entry name" value="CO dehydrogenase flavoprotein, C-terminal domain"/>
    <property type="match status" value="1"/>
</dbReference>
<dbReference type="PANTHER" id="PTHR42659">
    <property type="entry name" value="XANTHINE DEHYDROGENASE SUBUNIT C-RELATED"/>
    <property type="match status" value="1"/>
</dbReference>
<dbReference type="InterPro" id="IPR016166">
    <property type="entry name" value="FAD-bd_PCMH"/>
</dbReference>
<dbReference type="InterPro" id="IPR005107">
    <property type="entry name" value="CO_DH_flav_C"/>
</dbReference>
<dbReference type="OrthoDB" id="9793944at2"/>
<dbReference type="InterPro" id="IPR051312">
    <property type="entry name" value="Diverse_Substr_Oxidored"/>
</dbReference>
<dbReference type="RefSeq" id="WP_119782065.1">
    <property type="nucleotide sequence ID" value="NZ_QYUK01000011.1"/>
</dbReference>
<protein>
    <submittedName>
        <fullName evidence="5">Xanthine dehydrogenase family protein subunit M</fullName>
    </submittedName>
</protein>
<dbReference type="InterPro" id="IPR036318">
    <property type="entry name" value="FAD-bd_PCMH-like_sf"/>
</dbReference>
<dbReference type="SUPFAM" id="SSF56176">
    <property type="entry name" value="FAD-binding/transporter-associated domain-like"/>
    <property type="match status" value="1"/>
</dbReference>
<evidence type="ECO:0000259" key="4">
    <source>
        <dbReference type="PROSITE" id="PS51387"/>
    </source>
</evidence>
<dbReference type="InterPro" id="IPR036683">
    <property type="entry name" value="CO_DH_flav_C_dom_sf"/>
</dbReference>
<evidence type="ECO:0000313" key="6">
    <source>
        <dbReference type="Proteomes" id="UP000284605"/>
    </source>
</evidence>
<dbReference type="InterPro" id="IPR002346">
    <property type="entry name" value="Mopterin_DH_FAD-bd"/>
</dbReference>
<dbReference type="SMART" id="SM01092">
    <property type="entry name" value="CO_deh_flav_C"/>
    <property type="match status" value="1"/>
</dbReference>
<keyword evidence="6" id="KW-1185">Reference proteome</keyword>
<evidence type="ECO:0000256" key="2">
    <source>
        <dbReference type="ARBA" id="ARBA00022827"/>
    </source>
</evidence>
<dbReference type="AlphaFoldDB" id="A0A418WIL3"/>
<evidence type="ECO:0000256" key="1">
    <source>
        <dbReference type="ARBA" id="ARBA00022630"/>
    </source>
</evidence>
<keyword evidence="2" id="KW-0274">FAD</keyword>
<dbReference type="PANTHER" id="PTHR42659:SF2">
    <property type="entry name" value="XANTHINE DEHYDROGENASE SUBUNIT C-RELATED"/>
    <property type="match status" value="1"/>
</dbReference>
<dbReference type="Gene3D" id="3.30.43.10">
    <property type="entry name" value="Uridine Diphospho-n-acetylenolpyruvylglucosamine Reductase, domain 2"/>
    <property type="match status" value="1"/>
</dbReference>
<dbReference type="GO" id="GO:0016491">
    <property type="term" value="F:oxidoreductase activity"/>
    <property type="evidence" value="ECO:0007669"/>
    <property type="project" value="UniProtKB-KW"/>
</dbReference>
<gene>
    <name evidence="5" type="ORF">D3874_25000</name>
</gene>
<dbReference type="InterPro" id="IPR016169">
    <property type="entry name" value="FAD-bd_PCMH_sub2"/>
</dbReference>
<dbReference type="FunFam" id="3.30.465.10:FF:000017">
    <property type="entry name" value="Xanthine dehydrogenase, FAD binding subunit"/>
    <property type="match status" value="1"/>
</dbReference>
<proteinExistence type="predicted"/>
<keyword evidence="3" id="KW-0560">Oxidoreductase</keyword>
<sequence>MIPGSFQYYRPASVTDAVKLLADLGDDARPLAGGHSLIPMMKLRMANPEHLVDLGGIADLKGIRQAGGRIEIGAMTTQAELIASDLLGQAAPIIKETSLLIADPQVRYCGTLGGNVANGDPGNDMPAVMMALDARYHVIGAAGTREIAARSFYQGAYYTALEPGEMVTAISFAPPPAGHGCAYEKLKRKIGDYATAAAAVILTLAGGKVSHCAITLTNVSETPLLAEAAARHVIGSRLEPDVLARAVAAAEAITDPATDGRGPAVYRTKMAGIMVRRALERAAARAAA</sequence>
<dbReference type="Proteomes" id="UP000284605">
    <property type="component" value="Unassembled WGS sequence"/>
</dbReference>
<dbReference type="EMBL" id="QYUK01000011">
    <property type="protein sequence ID" value="RJF89820.1"/>
    <property type="molecule type" value="Genomic_DNA"/>
</dbReference>
<name>A0A418WIL3_9PROT</name>
<accession>A0A418WIL3</accession>
<evidence type="ECO:0000256" key="3">
    <source>
        <dbReference type="ARBA" id="ARBA00023002"/>
    </source>
</evidence>
<dbReference type="SUPFAM" id="SSF55447">
    <property type="entry name" value="CO dehydrogenase flavoprotein C-terminal domain-like"/>
    <property type="match status" value="1"/>
</dbReference>
<dbReference type="InterPro" id="IPR016167">
    <property type="entry name" value="FAD-bd_PCMH_sub1"/>
</dbReference>
<dbReference type="Gene3D" id="3.30.465.10">
    <property type="match status" value="1"/>
</dbReference>
<organism evidence="5 6">
    <name type="scientific">Oleomonas cavernae</name>
    <dbReference type="NCBI Taxonomy" id="2320859"/>
    <lineage>
        <taxon>Bacteria</taxon>
        <taxon>Pseudomonadati</taxon>
        <taxon>Pseudomonadota</taxon>
        <taxon>Alphaproteobacteria</taxon>
        <taxon>Acetobacterales</taxon>
        <taxon>Acetobacteraceae</taxon>
        <taxon>Oleomonas</taxon>
    </lineage>
</organism>
<dbReference type="Pfam" id="PF00941">
    <property type="entry name" value="FAD_binding_5"/>
    <property type="match status" value="1"/>
</dbReference>
<dbReference type="PROSITE" id="PS51387">
    <property type="entry name" value="FAD_PCMH"/>
    <property type="match status" value="1"/>
</dbReference>
<dbReference type="Pfam" id="PF03450">
    <property type="entry name" value="CO_deh_flav_C"/>
    <property type="match status" value="1"/>
</dbReference>
<keyword evidence="1" id="KW-0285">Flavoprotein</keyword>
<dbReference type="GO" id="GO:0071949">
    <property type="term" value="F:FAD binding"/>
    <property type="evidence" value="ECO:0007669"/>
    <property type="project" value="InterPro"/>
</dbReference>
<feature type="domain" description="FAD-binding PCMH-type" evidence="4">
    <location>
        <begin position="1"/>
        <end position="177"/>
    </location>
</feature>
<comment type="caution">
    <text evidence="5">The sequence shown here is derived from an EMBL/GenBank/DDBJ whole genome shotgun (WGS) entry which is preliminary data.</text>
</comment>